<reference evidence="3" key="1">
    <citation type="submission" date="2022-07" db="EMBL/GenBank/DDBJ databases">
        <title>Phylogenomic reconstructions and comparative analyses of Kickxellomycotina fungi.</title>
        <authorList>
            <person name="Reynolds N.K."/>
            <person name="Stajich J.E."/>
            <person name="Barry K."/>
            <person name="Grigoriev I.V."/>
            <person name="Crous P."/>
            <person name="Smith M.E."/>
        </authorList>
    </citation>
    <scope>NUCLEOTIDE SEQUENCE</scope>
    <source>
        <strain evidence="3">NBRC 105413</strain>
    </source>
</reference>
<feature type="transmembrane region" description="Helical" evidence="2">
    <location>
        <begin position="192"/>
        <end position="215"/>
    </location>
</feature>
<sequence length="246" mass="26366">MDIDQKQITVHSRYKEPALAYNIAVIDFNNGFKYADSVWTDIDGSTLTAGALSFDKLVLNKNLTMWEPGIKIDSSISGQKLCGTISSLFAQNALNVKLSATQNGQHVSADTLRPDDMNVVDETANGFSPVGGDFFIERLSSAQPTLTRPSSPTPTEANSSESDTDPQATSDSENSDKPVKSAGDKSKLSTGAVVGIAVSMSIVGAALLAVGIICARKCYHKRSAELYWNREVSRLQSSKDLSTPRA</sequence>
<evidence type="ECO:0000313" key="4">
    <source>
        <dbReference type="Proteomes" id="UP001145021"/>
    </source>
</evidence>
<dbReference type="EMBL" id="JANBOH010000160">
    <property type="protein sequence ID" value="KAJ1644511.1"/>
    <property type="molecule type" value="Genomic_DNA"/>
</dbReference>
<feature type="compositionally biased region" description="Basic and acidic residues" evidence="1">
    <location>
        <begin position="174"/>
        <end position="186"/>
    </location>
</feature>
<dbReference type="AlphaFoldDB" id="A0A9W8CHV4"/>
<accession>A0A9W8CHV4</accession>
<keyword evidence="2" id="KW-1133">Transmembrane helix</keyword>
<feature type="region of interest" description="Disordered" evidence="1">
    <location>
        <begin position="143"/>
        <end position="186"/>
    </location>
</feature>
<keyword evidence="2" id="KW-0812">Transmembrane</keyword>
<protein>
    <submittedName>
        <fullName evidence="3">Uncharacterized protein</fullName>
    </submittedName>
</protein>
<name>A0A9W8CHV4_9FUNG</name>
<gene>
    <name evidence="3" type="ORF">LPJ64_003819</name>
</gene>
<evidence type="ECO:0000313" key="3">
    <source>
        <dbReference type="EMBL" id="KAJ1644511.1"/>
    </source>
</evidence>
<keyword evidence="2" id="KW-0472">Membrane</keyword>
<feature type="compositionally biased region" description="Polar residues" evidence="1">
    <location>
        <begin position="156"/>
        <end position="172"/>
    </location>
</feature>
<organism evidence="3 4">
    <name type="scientific">Coemansia asiatica</name>
    <dbReference type="NCBI Taxonomy" id="1052880"/>
    <lineage>
        <taxon>Eukaryota</taxon>
        <taxon>Fungi</taxon>
        <taxon>Fungi incertae sedis</taxon>
        <taxon>Zoopagomycota</taxon>
        <taxon>Kickxellomycotina</taxon>
        <taxon>Kickxellomycetes</taxon>
        <taxon>Kickxellales</taxon>
        <taxon>Kickxellaceae</taxon>
        <taxon>Coemansia</taxon>
    </lineage>
</organism>
<proteinExistence type="predicted"/>
<keyword evidence="4" id="KW-1185">Reference proteome</keyword>
<dbReference type="Proteomes" id="UP001145021">
    <property type="component" value="Unassembled WGS sequence"/>
</dbReference>
<comment type="caution">
    <text evidence="3">The sequence shown here is derived from an EMBL/GenBank/DDBJ whole genome shotgun (WGS) entry which is preliminary data.</text>
</comment>
<feature type="compositionally biased region" description="Low complexity" evidence="1">
    <location>
        <begin position="144"/>
        <end position="155"/>
    </location>
</feature>
<evidence type="ECO:0000256" key="1">
    <source>
        <dbReference type="SAM" id="MobiDB-lite"/>
    </source>
</evidence>
<evidence type="ECO:0000256" key="2">
    <source>
        <dbReference type="SAM" id="Phobius"/>
    </source>
</evidence>